<reference evidence="3 4" key="1">
    <citation type="submission" date="2016-03" db="EMBL/GenBank/DDBJ databases">
        <title>Draft genome sequence of Paenibacillus glacialis DSM 22343.</title>
        <authorList>
            <person name="Shin S.-K."/>
            <person name="Yi H."/>
        </authorList>
    </citation>
    <scope>NUCLEOTIDE SEQUENCE [LARGE SCALE GENOMIC DNA]</scope>
    <source>
        <strain evidence="3 4">DSM 22343</strain>
    </source>
</reference>
<proteinExistence type="predicted"/>
<protein>
    <submittedName>
        <fullName evidence="3">N-acetylmuramoyl-L-alanine amidase CwlD</fullName>
    </submittedName>
</protein>
<dbReference type="Gene3D" id="3.40.630.40">
    <property type="entry name" value="Zn-dependent exopeptidases"/>
    <property type="match status" value="1"/>
</dbReference>
<dbReference type="InterPro" id="IPR002508">
    <property type="entry name" value="MurNAc-LAA_cat"/>
</dbReference>
<dbReference type="CDD" id="cd02696">
    <property type="entry name" value="MurNAc-LAA"/>
    <property type="match status" value="1"/>
</dbReference>
<dbReference type="AlphaFoldDB" id="A0A168EDV4"/>
<evidence type="ECO:0000313" key="3">
    <source>
        <dbReference type="EMBL" id="OAB35115.1"/>
    </source>
</evidence>
<dbReference type="SUPFAM" id="SSF53187">
    <property type="entry name" value="Zn-dependent exopeptidases"/>
    <property type="match status" value="1"/>
</dbReference>
<evidence type="ECO:0000259" key="2">
    <source>
        <dbReference type="SMART" id="SM00646"/>
    </source>
</evidence>
<dbReference type="SMART" id="SM00646">
    <property type="entry name" value="Ami_3"/>
    <property type="match status" value="1"/>
</dbReference>
<dbReference type="EMBL" id="LVJH01000063">
    <property type="protein sequence ID" value="OAB35115.1"/>
    <property type="molecule type" value="Genomic_DNA"/>
</dbReference>
<dbReference type="GO" id="GO:0008745">
    <property type="term" value="F:N-acetylmuramoyl-L-alanine amidase activity"/>
    <property type="evidence" value="ECO:0007669"/>
    <property type="project" value="InterPro"/>
</dbReference>
<dbReference type="Proteomes" id="UP000076967">
    <property type="component" value="Unassembled WGS sequence"/>
</dbReference>
<evidence type="ECO:0000256" key="1">
    <source>
        <dbReference type="ARBA" id="ARBA00022801"/>
    </source>
</evidence>
<sequence>MSKPKSGTIAVWIRLRTIKKLLFALCLLIVFVGIVTYEVPTEKTTKYWSLPLAGKVIVLDAGHGGVDGGAVSRQGVIEKDINLAITLYLRDYLQEAGAVVKMTREGDYDLASPDTKGYSKRKTEDLKQRVKKIEEQQPYLFVSVHMNSIPSNRWRGAQVFYYPNHPDNANLATLMQEEMRRNLENTDRIAKTANTVYLLKALKIPATLVEVGFLSHAEEAMLLKDVEYQRKVAASIYKGILRYSSGEKSKVSSESDG</sequence>
<organism evidence="3 4">
    <name type="scientific">Paenibacillus glacialis</name>
    <dbReference type="NCBI Taxonomy" id="494026"/>
    <lineage>
        <taxon>Bacteria</taxon>
        <taxon>Bacillati</taxon>
        <taxon>Bacillota</taxon>
        <taxon>Bacilli</taxon>
        <taxon>Bacillales</taxon>
        <taxon>Paenibacillaceae</taxon>
        <taxon>Paenibacillus</taxon>
    </lineage>
</organism>
<evidence type="ECO:0000313" key="4">
    <source>
        <dbReference type="Proteomes" id="UP000076967"/>
    </source>
</evidence>
<dbReference type="OrthoDB" id="9806267at2"/>
<gene>
    <name evidence="3" type="ORF">PGLA_22240</name>
</gene>
<comment type="caution">
    <text evidence="3">The sequence shown here is derived from an EMBL/GenBank/DDBJ whole genome shotgun (WGS) entry which is preliminary data.</text>
</comment>
<dbReference type="PANTHER" id="PTHR30404:SF0">
    <property type="entry name" value="N-ACETYLMURAMOYL-L-ALANINE AMIDASE AMIC"/>
    <property type="match status" value="1"/>
</dbReference>
<accession>A0A168EDV4</accession>
<dbReference type="RefSeq" id="WP_068537259.1">
    <property type="nucleotide sequence ID" value="NZ_LVJH01000063.1"/>
</dbReference>
<dbReference type="Pfam" id="PF01520">
    <property type="entry name" value="Amidase_3"/>
    <property type="match status" value="1"/>
</dbReference>
<dbReference type="InterPro" id="IPR014234">
    <property type="entry name" value="Spore_CwlD"/>
</dbReference>
<keyword evidence="1" id="KW-0378">Hydrolase</keyword>
<dbReference type="NCBIfam" id="TIGR02883">
    <property type="entry name" value="spore_cwlD"/>
    <property type="match status" value="1"/>
</dbReference>
<dbReference type="STRING" id="494026.PGLA_22240"/>
<dbReference type="InterPro" id="IPR050695">
    <property type="entry name" value="N-acetylmuramoyl_amidase_3"/>
</dbReference>
<keyword evidence="4" id="KW-1185">Reference proteome</keyword>
<name>A0A168EDV4_9BACL</name>
<dbReference type="PANTHER" id="PTHR30404">
    <property type="entry name" value="N-ACETYLMURAMOYL-L-ALANINE AMIDASE"/>
    <property type="match status" value="1"/>
</dbReference>
<feature type="domain" description="MurNAc-LAA" evidence="2">
    <location>
        <begin position="130"/>
        <end position="241"/>
    </location>
</feature>
<dbReference type="GO" id="GO:0030288">
    <property type="term" value="C:outer membrane-bounded periplasmic space"/>
    <property type="evidence" value="ECO:0007669"/>
    <property type="project" value="TreeGrafter"/>
</dbReference>
<dbReference type="GO" id="GO:0009253">
    <property type="term" value="P:peptidoglycan catabolic process"/>
    <property type="evidence" value="ECO:0007669"/>
    <property type="project" value="InterPro"/>
</dbReference>